<dbReference type="InterPro" id="IPR000743">
    <property type="entry name" value="Glyco_hydro_28"/>
</dbReference>
<dbReference type="PANTHER" id="PTHR31736:SF9">
    <property type="entry name" value="ENDO-XYLOGALACTURONAN HYDROLASE A-RELATED"/>
    <property type="match status" value="1"/>
</dbReference>
<evidence type="ECO:0000256" key="8">
    <source>
        <dbReference type="ARBA" id="ARBA00037278"/>
    </source>
</evidence>
<evidence type="ECO:0000256" key="4">
    <source>
        <dbReference type="ARBA" id="ARBA00023180"/>
    </source>
</evidence>
<organism evidence="10 11">
    <name type="scientific">Paenibacillus mendelii</name>
    <dbReference type="NCBI Taxonomy" id="206163"/>
    <lineage>
        <taxon>Bacteria</taxon>
        <taxon>Bacillati</taxon>
        <taxon>Bacillota</taxon>
        <taxon>Bacilli</taxon>
        <taxon>Bacillales</taxon>
        <taxon>Paenibacillaceae</taxon>
        <taxon>Paenibacillus</taxon>
    </lineage>
</organism>
<keyword evidence="6 9" id="KW-0326">Glycosidase</keyword>
<keyword evidence="2" id="KW-0677">Repeat</keyword>
<dbReference type="Pfam" id="PF00295">
    <property type="entry name" value="Glyco_hydro_28"/>
    <property type="match status" value="1"/>
</dbReference>
<keyword evidence="7" id="KW-0624">Polysaccharide degradation</keyword>
<dbReference type="EMBL" id="JBHLVF010000041">
    <property type="protein sequence ID" value="MFC0394570.1"/>
    <property type="molecule type" value="Genomic_DNA"/>
</dbReference>
<evidence type="ECO:0000256" key="5">
    <source>
        <dbReference type="ARBA" id="ARBA00023277"/>
    </source>
</evidence>
<accession>A0ABV6JIA5</accession>
<comment type="similarity">
    <text evidence="1 9">Belongs to the glycosyl hydrolase 28 family.</text>
</comment>
<evidence type="ECO:0000256" key="3">
    <source>
        <dbReference type="ARBA" id="ARBA00022801"/>
    </source>
</evidence>
<comment type="function">
    <text evidence="8">Pectinolytic enzyme involved in the degradation of xylogalacturonan (xga), a galacturonan backbone heavily substituted with xylose, and which is one important component of the hairy regions of pectin. Activity requires a galacturonic acid backbone substituted with xylose.</text>
</comment>
<evidence type="ECO:0000313" key="10">
    <source>
        <dbReference type="EMBL" id="MFC0394570.1"/>
    </source>
</evidence>
<evidence type="ECO:0000256" key="1">
    <source>
        <dbReference type="ARBA" id="ARBA00008834"/>
    </source>
</evidence>
<dbReference type="Proteomes" id="UP001589818">
    <property type="component" value="Unassembled WGS sequence"/>
</dbReference>
<comment type="caution">
    <text evidence="10">The sequence shown here is derived from an EMBL/GenBank/DDBJ whole genome shotgun (WGS) entry which is preliminary data.</text>
</comment>
<evidence type="ECO:0000313" key="11">
    <source>
        <dbReference type="Proteomes" id="UP001589818"/>
    </source>
</evidence>
<evidence type="ECO:0000256" key="7">
    <source>
        <dbReference type="ARBA" id="ARBA00023326"/>
    </source>
</evidence>
<gene>
    <name evidence="10" type="ORF">ACFFJ8_24825</name>
</gene>
<keyword evidence="11" id="KW-1185">Reference proteome</keyword>
<reference evidence="10 11" key="1">
    <citation type="submission" date="2024-09" db="EMBL/GenBank/DDBJ databases">
        <authorList>
            <person name="Sun Q."/>
            <person name="Mori K."/>
        </authorList>
    </citation>
    <scope>NUCLEOTIDE SEQUENCE [LARGE SCALE GENOMIC DNA]</scope>
    <source>
        <strain evidence="10 11">CCM 4839</strain>
    </source>
</reference>
<keyword evidence="4" id="KW-0325">Glycoprotein</keyword>
<dbReference type="InterPro" id="IPR012334">
    <property type="entry name" value="Pectin_lyas_fold"/>
</dbReference>
<evidence type="ECO:0000256" key="9">
    <source>
        <dbReference type="RuleBase" id="RU361169"/>
    </source>
</evidence>
<evidence type="ECO:0000256" key="2">
    <source>
        <dbReference type="ARBA" id="ARBA00022737"/>
    </source>
</evidence>
<evidence type="ECO:0000256" key="6">
    <source>
        <dbReference type="ARBA" id="ARBA00023295"/>
    </source>
</evidence>
<name>A0ABV6JIA5_9BACL</name>
<dbReference type="SUPFAM" id="SSF51126">
    <property type="entry name" value="Pectin lyase-like"/>
    <property type="match status" value="1"/>
</dbReference>
<keyword evidence="3 9" id="KW-0378">Hydrolase</keyword>
<dbReference type="InterPro" id="IPR011050">
    <property type="entry name" value="Pectin_lyase_fold/virulence"/>
</dbReference>
<dbReference type="RefSeq" id="WP_204815728.1">
    <property type="nucleotide sequence ID" value="NZ_JANHOF010000001.1"/>
</dbReference>
<dbReference type="PANTHER" id="PTHR31736">
    <property type="match status" value="1"/>
</dbReference>
<sequence>MVKSNVHASKGRKIIYMFLIAAIVMLILESGSMAEASGTITAYPAPANLPSAYASSDFAVTAQGSQVAVYNAGSNAWGNAVSYGAFDMSGSVTVSITPNAAYGSYKLVPQSLGLTGTRSGNTISFTLDHPANVSLVLDGNYQGKVLHLFAQAPETNIPGSSDPNIIYFGPGYHDLGGPGSTPIYLASNQTLYIAAGAVVRGRVRANDVSNVTIRGRGILLNDYTANDAHGNITMALNFAANSKVQDIIVNNNTANWTSAVHGSSFLNITNYKGISPKFASSDGFDINSSHDLTFDGLFIRSADDSVAIKGLSDETEPARALPIYNIEFKHSQLWSDANNAIGIGAETVAAYVKHIRFQNMDILYNYDDRYHPDVLPDRSAINIFALNATHFSDIVFEDIRVEKAKRLINAQMDTSFYFGGLQGNWSWPGEMNGITYRNITSYSDGTNEIKLAGWDNQHQISNVLFENVVINGNQVADFNDPHFNINGYANRIQVKSASGTAKTRFNASDQFTAAQGSDGWHYSTRTGGGTAVDMNWNVDGSNHWRGPNTYDAIWNDSGSIYLHPDNNQAVLEWQAAKTGTVRITGRVKKGATGGGDGVKVSLWKNNTMIWPSNGQWQTIAYNDATGIPHVITAAVTQGDTLSFRVDQITNSAYDTTSWNPEINYQFNNVFNAAWDMGYLQGTRGWYYRVWRSGIGTTPMSWNPDGSNHWRGPGTYDAIWNGPGTMYLHPDNSQAMLEWAAPKAGTVRVKGLVKKANTQGGDGVNVSIWKNGSMVWPTNGQWQTIGYNDATGVNHDFILSLAQGDTISFRVDQRANSAYDSTSWNPIITY</sequence>
<keyword evidence="5" id="KW-0119">Carbohydrate metabolism</keyword>
<dbReference type="Gene3D" id="2.160.20.10">
    <property type="entry name" value="Single-stranded right-handed beta-helix, Pectin lyase-like"/>
    <property type="match status" value="1"/>
</dbReference>
<dbReference type="GO" id="GO:0016787">
    <property type="term" value="F:hydrolase activity"/>
    <property type="evidence" value="ECO:0007669"/>
    <property type="project" value="UniProtKB-KW"/>
</dbReference>
<proteinExistence type="inferred from homology"/>
<protein>
    <submittedName>
        <fullName evidence="10">Glycosyl hydrolase family 28 protein</fullName>
    </submittedName>
</protein>